<dbReference type="Proteomes" id="UP000439903">
    <property type="component" value="Unassembled WGS sequence"/>
</dbReference>
<organism evidence="3 4">
    <name type="scientific">Gigaspora margarita</name>
    <dbReference type="NCBI Taxonomy" id="4874"/>
    <lineage>
        <taxon>Eukaryota</taxon>
        <taxon>Fungi</taxon>
        <taxon>Fungi incertae sedis</taxon>
        <taxon>Mucoromycota</taxon>
        <taxon>Glomeromycotina</taxon>
        <taxon>Glomeromycetes</taxon>
        <taxon>Diversisporales</taxon>
        <taxon>Gigasporaceae</taxon>
        <taxon>Gigaspora</taxon>
    </lineage>
</organism>
<proteinExistence type="predicted"/>
<keyword evidence="1" id="KW-0862">Zinc</keyword>
<dbReference type="PROSITE" id="PS50158">
    <property type="entry name" value="ZF_CCHC"/>
    <property type="match status" value="1"/>
</dbReference>
<accession>A0A8H3XDV6</accession>
<feature type="domain" description="CCHC-type" evidence="2">
    <location>
        <begin position="240"/>
        <end position="253"/>
    </location>
</feature>
<evidence type="ECO:0000256" key="1">
    <source>
        <dbReference type="PROSITE-ProRule" id="PRU00047"/>
    </source>
</evidence>
<protein>
    <submittedName>
        <fullName evidence="3">Protein far1-related sequence 5-like</fullName>
    </submittedName>
</protein>
<dbReference type="AlphaFoldDB" id="A0A8H3XDV6"/>
<dbReference type="EMBL" id="WTPW01001149">
    <property type="protein sequence ID" value="KAF0453058.1"/>
    <property type="molecule type" value="Genomic_DNA"/>
</dbReference>
<keyword evidence="4" id="KW-1185">Reference proteome</keyword>
<dbReference type="GO" id="GO:0008270">
    <property type="term" value="F:zinc ion binding"/>
    <property type="evidence" value="ECO:0007669"/>
    <property type="project" value="UniProtKB-KW"/>
</dbReference>
<gene>
    <name evidence="3" type="ORF">F8M41_001811</name>
</gene>
<evidence type="ECO:0000259" key="2">
    <source>
        <dbReference type="PROSITE" id="PS50158"/>
    </source>
</evidence>
<dbReference type="InterPro" id="IPR036875">
    <property type="entry name" value="Znf_CCHC_sf"/>
</dbReference>
<reference evidence="3 4" key="1">
    <citation type="journal article" date="2019" name="Environ. Microbiol.">
        <title>At the nexus of three kingdoms: the genome of the mycorrhizal fungus Gigaspora margarita provides insights into plant, endobacterial and fungal interactions.</title>
        <authorList>
            <person name="Venice F."/>
            <person name="Ghignone S."/>
            <person name="Salvioli di Fossalunga A."/>
            <person name="Amselem J."/>
            <person name="Novero M."/>
            <person name="Xianan X."/>
            <person name="Sedzielewska Toro K."/>
            <person name="Morin E."/>
            <person name="Lipzen A."/>
            <person name="Grigoriev I.V."/>
            <person name="Henrissat B."/>
            <person name="Martin F.M."/>
            <person name="Bonfante P."/>
        </authorList>
    </citation>
    <scope>NUCLEOTIDE SEQUENCE [LARGE SCALE GENOMIC DNA]</scope>
    <source>
        <strain evidence="3 4">BEG34</strain>
    </source>
</reference>
<dbReference type="GO" id="GO:0003676">
    <property type="term" value="F:nucleic acid binding"/>
    <property type="evidence" value="ECO:0007669"/>
    <property type="project" value="InterPro"/>
</dbReference>
<dbReference type="OrthoDB" id="2437546at2759"/>
<comment type="caution">
    <text evidence="3">The sequence shown here is derived from an EMBL/GenBank/DDBJ whole genome shotgun (WGS) entry which is preliminary data.</text>
</comment>
<keyword evidence="1" id="KW-0863">Zinc-finger</keyword>
<dbReference type="InterPro" id="IPR001878">
    <property type="entry name" value="Znf_CCHC"/>
</dbReference>
<evidence type="ECO:0000313" key="4">
    <source>
        <dbReference type="Proteomes" id="UP000439903"/>
    </source>
</evidence>
<keyword evidence="1" id="KW-0479">Metal-binding</keyword>
<dbReference type="SUPFAM" id="SSF57756">
    <property type="entry name" value="Retrovirus zinc finger-like domains"/>
    <property type="match status" value="1"/>
</dbReference>
<name>A0A8H3XDV6_GIGMA</name>
<evidence type="ECO:0000313" key="3">
    <source>
        <dbReference type="EMBL" id="KAF0453058.1"/>
    </source>
</evidence>
<sequence length="257" mass="29718">MHNSLSKQDFESEWRLLISRYPRAEIAEALWYSAKLVSKESINISLPQEQSEVNFYKNLDDFLATIVNDIISSLPTLSIQEIWETTRYRASYKNYIIILNNGNHICICLRLINQGLLCYHFTRIMTISQIAAFHILIISRRWYLDEHYSKSDELLISQPSITYKDGIVNTDSNEIQNNESSESSDLDNNQENVTLFDVSTIQDLAVKKRKGAPRVKRIKNSLDTKNIQSSNKKKKATCLCFRCKQPNHYAKTCAIDP</sequence>